<keyword evidence="2" id="KW-0489">Methyltransferase</keyword>
<gene>
    <name evidence="4" type="ORF">S01H1_71874</name>
</gene>
<sequence length="189" mass="20973">MKPAFFEVLSPAEVEQIDVASMNILESAGLRVNLKRARDAFREAGAHVDEAARSVRIPEELVRRAVAQAPKQFTLYGSDPDIRLEIGTDQVNFAALGTPTRIFDTETGELRPTTLEDVRNHLRLIDGLDHINNSQMDIWPTDIPMSTIHVEAILAWAQNCRKSFGMGCYGVMASDDMMRMMAIAVGGKK</sequence>
<dbReference type="GO" id="GO:0032259">
    <property type="term" value="P:methylation"/>
    <property type="evidence" value="ECO:0007669"/>
    <property type="project" value="UniProtKB-KW"/>
</dbReference>
<comment type="caution">
    <text evidence="4">The sequence shown here is derived from an EMBL/GenBank/DDBJ whole genome shotgun (WGS) entry which is preliminary data.</text>
</comment>
<evidence type="ECO:0008006" key="5">
    <source>
        <dbReference type="Google" id="ProtNLM"/>
    </source>
</evidence>
<accession>X0X1T3</accession>
<proteinExistence type="inferred from homology"/>
<dbReference type="EMBL" id="BARS01047889">
    <property type="protein sequence ID" value="GAG30598.1"/>
    <property type="molecule type" value="Genomic_DNA"/>
</dbReference>
<dbReference type="Pfam" id="PF06253">
    <property type="entry name" value="MTTB"/>
    <property type="match status" value="1"/>
</dbReference>
<comment type="similarity">
    <text evidence="1">Belongs to the trimethylamine methyltransferase family.</text>
</comment>
<evidence type="ECO:0000256" key="2">
    <source>
        <dbReference type="ARBA" id="ARBA00022603"/>
    </source>
</evidence>
<dbReference type="GO" id="GO:0015948">
    <property type="term" value="P:methanogenesis"/>
    <property type="evidence" value="ECO:0007669"/>
    <property type="project" value="InterPro"/>
</dbReference>
<evidence type="ECO:0000313" key="4">
    <source>
        <dbReference type="EMBL" id="GAG30598.1"/>
    </source>
</evidence>
<dbReference type="InterPro" id="IPR038601">
    <property type="entry name" value="MttB-like_sf"/>
</dbReference>
<organism evidence="4">
    <name type="scientific">marine sediment metagenome</name>
    <dbReference type="NCBI Taxonomy" id="412755"/>
    <lineage>
        <taxon>unclassified sequences</taxon>
        <taxon>metagenomes</taxon>
        <taxon>ecological metagenomes</taxon>
    </lineage>
</organism>
<dbReference type="AlphaFoldDB" id="X0X1T3"/>
<feature type="non-terminal residue" evidence="4">
    <location>
        <position position="189"/>
    </location>
</feature>
<dbReference type="InterPro" id="IPR010426">
    <property type="entry name" value="MTTB_MeTrfase"/>
</dbReference>
<evidence type="ECO:0000256" key="1">
    <source>
        <dbReference type="ARBA" id="ARBA00007137"/>
    </source>
</evidence>
<dbReference type="GO" id="GO:0008168">
    <property type="term" value="F:methyltransferase activity"/>
    <property type="evidence" value="ECO:0007669"/>
    <property type="project" value="UniProtKB-KW"/>
</dbReference>
<dbReference type="Gene3D" id="3.20.20.480">
    <property type="entry name" value="Trimethylamine methyltransferase-like"/>
    <property type="match status" value="1"/>
</dbReference>
<keyword evidence="3" id="KW-0808">Transferase</keyword>
<evidence type="ECO:0000256" key="3">
    <source>
        <dbReference type="ARBA" id="ARBA00022679"/>
    </source>
</evidence>
<name>X0X1T3_9ZZZZ</name>
<protein>
    <recommendedName>
        <fullName evidence="5">Trimethylamine methyltransferase</fullName>
    </recommendedName>
</protein>
<reference evidence="4" key="1">
    <citation type="journal article" date="2014" name="Front. Microbiol.">
        <title>High frequency of phylogenetically diverse reductive dehalogenase-homologous genes in deep subseafloor sedimentary metagenomes.</title>
        <authorList>
            <person name="Kawai M."/>
            <person name="Futagami T."/>
            <person name="Toyoda A."/>
            <person name="Takaki Y."/>
            <person name="Nishi S."/>
            <person name="Hori S."/>
            <person name="Arai W."/>
            <person name="Tsubouchi T."/>
            <person name="Morono Y."/>
            <person name="Uchiyama I."/>
            <person name="Ito T."/>
            <person name="Fujiyama A."/>
            <person name="Inagaki F."/>
            <person name="Takami H."/>
        </authorList>
    </citation>
    <scope>NUCLEOTIDE SEQUENCE</scope>
    <source>
        <strain evidence="4">Expedition CK06-06</strain>
    </source>
</reference>